<dbReference type="InterPro" id="IPR001387">
    <property type="entry name" value="Cro/C1-type_HTH"/>
</dbReference>
<sequence>MMMSSAIKELKVAAPTVQKVHEIGGRLKDLRVRADITLATLARKSGISAATLSKIENNKVSPTFANLVRLASALEIPLTELIMLQPEAVAAPPPARISVTRGADINFLRTPNYELGALCTEIINKRINPLYNRILSFASDPNDSLVGHPGEEMVFVVKGSLELRTEYYQPITLEVGDCAYYDSAMPHSFTSLSPEPAEALVIWIPPSDLSLDAARNYVQEIFSDSAKGKGR</sequence>
<dbReference type="InterPro" id="IPR013096">
    <property type="entry name" value="Cupin_2"/>
</dbReference>
<dbReference type="EMBL" id="VTWH01000002">
    <property type="protein sequence ID" value="KAA0970336.1"/>
    <property type="molecule type" value="Genomic_DNA"/>
</dbReference>
<protein>
    <submittedName>
        <fullName evidence="3">Helix-turn-helix domain-containing protein</fullName>
    </submittedName>
</protein>
<dbReference type="PANTHER" id="PTHR46797:SF20">
    <property type="entry name" value="BLR4304 PROTEIN"/>
    <property type="match status" value="1"/>
</dbReference>
<keyword evidence="4" id="KW-1185">Reference proteome</keyword>
<evidence type="ECO:0000313" key="4">
    <source>
        <dbReference type="Proteomes" id="UP000324738"/>
    </source>
</evidence>
<evidence type="ECO:0000256" key="1">
    <source>
        <dbReference type="ARBA" id="ARBA00023125"/>
    </source>
</evidence>
<dbReference type="GO" id="GO:0003700">
    <property type="term" value="F:DNA-binding transcription factor activity"/>
    <property type="evidence" value="ECO:0007669"/>
    <property type="project" value="TreeGrafter"/>
</dbReference>
<dbReference type="AlphaFoldDB" id="A0A5B0DV51"/>
<dbReference type="GO" id="GO:0003677">
    <property type="term" value="F:DNA binding"/>
    <property type="evidence" value="ECO:0007669"/>
    <property type="project" value="UniProtKB-KW"/>
</dbReference>
<dbReference type="Proteomes" id="UP000324738">
    <property type="component" value="Unassembled WGS sequence"/>
</dbReference>
<dbReference type="OrthoDB" id="9814751at2"/>
<dbReference type="InterPro" id="IPR011051">
    <property type="entry name" value="RmlC_Cupin_sf"/>
</dbReference>
<organism evidence="3 4">
    <name type="scientific">Aureimonas fodinaquatilis</name>
    <dbReference type="NCBI Taxonomy" id="2565783"/>
    <lineage>
        <taxon>Bacteria</taxon>
        <taxon>Pseudomonadati</taxon>
        <taxon>Pseudomonadota</taxon>
        <taxon>Alphaproteobacteria</taxon>
        <taxon>Hyphomicrobiales</taxon>
        <taxon>Aurantimonadaceae</taxon>
        <taxon>Aureimonas</taxon>
    </lineage>
</organism>
<dbReference type="GO" id="GO:0005829">
    <property type="term" value="C:cytosol"/>
    <property type="evidence" value="ECO:0007669"/>
    <property type="project" value="TreeGrafter"/>
</dbReference>
<gene>
    <name evidence="3" type="ORF">FPY71_07375</name>
</gene>
<dbReference type="CDD" id="cd00093">
    <property type="entry name" value="HTH_XRE"/>
    <property type="match status" value="1"/>
</dbReference>
<evidence type="ECO:0000259" key="2">
    <source>
        <dbReference type="PROSITE" id="PS50943"/>
    </source>
</evidence>
<proteinExistence type="predicted"/>
<dbReference type="Gene3D" id="1.10.260.40">
    <property type="entry name" value="lambda repressor-like DNA-binding domains"/>
    <property type="match status" value="1"/>
</dbReference>
<keyword evidence="1" id="KW-0238">DNA-binding</keyword>
<dbReference type="Gene3D" id="2.60.120.10">
    <property type="entry name" value="Jelly Rolls"/>
    <property type="match status" value="1"/>
</dbReference>
<dbReference type="Pfam" id="PF07883">
    <property type="entry name" value="Cupin_2"/>
    <property type="match status" value="1"/>
</dbReference>
<dbReference type="Pfam" id="PF01381">
    <property type="entry name" value="HTH_3"/>
    <property type="match status" value="1"/>
</dbReference>
<reference evidence="3 4" key="1">
    <citation type="submission" date="2019-08" db="EMBL/GenBank/DDBJ databases">
        <title>Aureimonas fodiniaquatilis sp. nov., isolated from a coal mine wastewater.</title>
        <authorList>
            <person name="Kim W."/>
        </authorList>
    </citation>
    <scope>NUCLEOTIDE SEQUENCE [LARGE SCALE GENOMIC DNA]</scope>
    <source>
        <strain evidence="3 4">CAU 1482</strain>
    </source>
</reference>
<accession>A0A5B0DV51</accession>
<name>A0A5B0DV51_9HYPH</name>
<dbReference type="SUPFAM" id="SSF47413">
    <property type="entry name" value="lambda repressor-like DNA-binding domains"/>
    <property type="match status" value="1"/>
</dbReference>
<evidence type="ECO:0000313" key="3">
    <source>
        <dbReference type="EMBL" id="KAA0970336.1"/>
    </source>
</evidence>
<dbReference type="SMART" id="SM00530">
    <property type="entry name" value="HTH_XRE"/>
    <property type="match status" value="1"/>
</dbReference>
<dbReference type="InterPro" id="IPR050807">
    <property type="entry name" value="TransReg_Diox_bact_type"/>
</dbReference>
<dbReference type="CDD" id="cd02209">
    <property type="entry name" value="cupin_XRE_C"/>
    <property type="match status" value="1"/>
</dbReference>
<comment type="caution">
    <text evidence="3">The sequence shown here is derived from an EMBL/GenBank/DDBJ whole genome shotgun (WGS) entry which is preliminary data.</text>
</comment>
<feature type="domain" description="HTH cro/C1-type" evidence="2">
    <location>
        <begin position="27"/>
        <end position="81"/>
    </location>
</feature>
<dbReference type="PANTHER" id="PTHR46797">
    <property type="entry name" value="HTH-TYPE TRANSCRIPTIONAL REGULATOR"/>
    <property type="match status" value="1"/>
</dbReference>
<dbReference type="PROSITE" id="PS50943">
    <property type="entry name" value="HTH_CROC1"/>
    <property type="match status" value="1"/>
</dbReference>
<dbReference type="InterPro" id="IPR014710">
    <property type="entry name" value="RmlC-like_jellyroll"/>
</dbReference>
<dbReference type="SUPFAM" id="SSF51182">
    <property type="entry name" value="RmlC-like cupins"/>
    <property type="match status" value="1"/>
</dbReference>
<dbReference type="InterPro" id="IPR010982">
    <property type="entry name" value="Lambda_DNA-bd_dom_sf"/>
</dbReference>